<comment type="subcellular location">
    <subcellularLocation>
        <location evidence="1">Membrane</location>
        <topology evidence="1">Peripheral membrane protein</topology>
    </subcellularLocation>
</comment>
<keyword evidence="6" id="KW-0472">Membrane</keyword>
<dbReference type="Pfam" id="PF14938">
    <property type="entry name" value="SNAP"/>
    <property type="match status" value="1"/>
</dbReference>
<comment type="similarity">
    <text evidence="2">Belongs to the SNAP family.</text>
</comment>
<dbReference type="AlphaFoldDB" id="A0A1I8AL01"/>
<feature type="compositionally biased region" description="Acidic residues" evidence="10">
    <location>
        <begin position="207"/>
        <end position="216"/>
    </location>
</feature>
<keyword evidence="4" id="KW-0931">ER-Golgi transport</keyword>
<evidence type="ECO:0000256" key="7">
    <source>
        <dbReference type="ARBA" id="ARBA00040047"/>
    </source>
</evidence>
<feature type="region of interest" description="Disordered" evidence="10">
    <location>
        <begin position="189"/>
        <end position="216"/>
    </location>
</feature>
<evidence type="ECO:0000256" key="6">
    <source>
        <dbReference type="ARBA" id="ARBA00023136"/>
    </source>
</evidence>
<dbReference type="SUPFAM" id="SSF48452">
    <property type="entry name" value="TPR-like"/>
    <property type="match status" value="1"/>
</dbReference>
<evidence type="ECO:0000256" key="2">
    <source>
        <dbReference type="ARBA" id="ARBA00010050"/>
    </source>
</evidence>
<dbReference type="GO" id="GO:0031201">
    <property type="term" value="C:SNARE complex"/>
    <property type="evidence" value="ECO:0007669"/>
    <property type="project" value="TreeGrafter"/>
</dbReference>
<evidence type="ECO:0000313" key="11">
    <source>
        <dbReference type="Proteomes" id="UP000095287"/>
    </source>
</evidence>
<dbReference type="GO" id="GO:0005774">
    <property type="term" value="C:vacuolar membrane"/>
    <property type="evidence" value="ECO:0007669"/>
    <property type="project" value="TreeGrafter"/>
</dbReference>
<dbReference type="Gene3D" id="1.25.40.10">
    <property type="entry name" value="Tetratricopeptide repeat domain"/>
    <property type="match status" value="1"/>
</dbReference>
<evidence type="ECO:0000256" key="4">
    <source>
        <dbReference type="ARBA" id="ARBA00022892"/>
    </source>
</evidence>
<keyword evidence="3" id="KW-0813">Transport</keyword>
<feature type="coiled-coil region" evidence="9">
    <location>
        <begin position="50"/>
        <end position="77"/>
    </location>
</feature>
<keyword evidence="9" id="KW-0175">Coiled coil</keyword>
<dbReference type="InterPro" id="IPR011990">
    <property type="entry name" value="TPR-like_helical_dom_sf"/>
</dbReference>
<accession>A0A1I8AL01</accession>
<keyword evidence="5" id="KW-0653">Protein transport</keyword>
<dbReference type="Proteomes" id="UP000095287">
    <property type="component" value="Unplaced"/>
</dbReference>
<organism evidence="11 12">
    <name type="scientific">Steinernema glaseri</name>
    <dbReference type="NCBI Taxonomy" id="37863"/>
    <lineage>
        <taxon>Eukaryota</taxon>
        <taxon>Metazoa</taxon>
        <taxon>Ecdysozoa</taxon>
        <taxon>Nematoda</taxon>
        <taxon>Chromadorea</taxon>
        <taxon>Rhabditida</taxon>
        <taxon>Tylenchina</taxon>
        <taxon>Panagrolaimomorpha</taxon>
        <taxon>Strongyloidoidea</taxon>
        <taxon>Steinernematidae</taxon>
        <taxon>Steinernema</taxon>
    </lineage>
</organism>
<evidence type="ECO:0000256" key="5">
    <source>
        <dbReference type="ARBA" id="ARBA00022927"/>
    </source>
</evidence>
<name>A0A1I8AL01_9BILA</name>
<reference evidence="12" key="1">
    <citation type="submission" date="2016-11" db="UniProtKB">
        <authorList>
            <consortium name="WormBaseParasite"/>
        </authorList>
    </citation>
    <scope>IDENTIFICATION</scope>
</reference>
<evidence type="ECO:0000256" key="3">
    <source>
        <dbReference type="ARBA" id="ARBA00022448"/>
    </source>
</evidence>
<dbReference type="InterPro" id="IPR000744">
    <property type="entry name" value="NSF_attach"/>
</dbReference>
<dbReference type="PANTHER" id="PTHR13768">
    <property type="entry name" value="SOLUBLE NSF ATTACHMENT PROTEIN SNAP"/>
    <property type="match status" value="1"/>
</dbReference>
<dbReference type="GO" id="GO:0016192">
    <property type="term" value="P:vesicle-mediated transport"/>
    <property type="evidence" value="ECO:0007669"/>
    <property type="project" value="UniProtKB-KW"/>
</dbReference>
<evidence type="ECO:0000256" key="1">
    <source>
        <dbReference type="ARBA" id="ARBA00004170"/>
    </source>
</evidence>
<sequence>MDTAAMSIDKAAKWMEAGDPEKAIYLYKKGLAFVQQSDRSRMAGDFLTRITKLNLKLERYDEAAESVRDEIEKYKEVNEAGRAGQLTTGLVLILLAKGDAVAATKAYGEATKLSGFERSEDGLACASLISAYQSNDNDLFQECLRRPTLRSMDNEYLRLMKKLKIEDEFSNMNISADRDVVEVAEIEDTSDELLEQKQQAVPPAPQDESEDEDDLK</sequence>
<proteinExistence type="inferred from homology"/>
<protein>
    <recommendedName>
        <fullName evidence="7">Gamma-soluble NSF attachment protein</fullName>
    </recommendedName>
    <alternativeName>
        <fullName evidence="8">N-ethylmaleimide-sensitive factor attachment protein gamma</fullName>
    </alternativeName>
</protein>
<dbReference type="WBParaSite" id="L893_g6682.t1">
    <property type="protein sequence ID" value="L893_g6682.t1"/>
    <property type="gene ID" value="L893_g6682"/>
</dbReference>
<dbReference type="GO" id="GO:0006886">
    <property type="term" value="P:intracellular protein transport"/>
    <property type="evidence" value="ECO:0007669"/>
    <property type="project" value="InterPro"/>
</dbReference>
<keyword evidence="11" id="KW-1185">Reference proteome</keyword>
<dbReference type="PANTHER" id="PTHR13768:SF2">
    <property type="entry name" value="GAMMA-SOLUBLE NSF ATTACHMENT PROTEIN"/>
    <property type="match status" value="1"/>
</dbReference>
<evidence type="ECO:0000256" key="10">
    <source>
        <dbReference type="SAM" id="MobiDB-lite"/>
    </source>
</evidence>
<dbReference type="GO" id="GO:0019905">
    <property type="term" value="F:syntaxin binding"/>
    <property type="evidence" value="ECO:0007669"/>
    <property type="project" value="TreeGrafter"/>
</dbReference>
<evidence type="ECO:0000313" key="12">
    <source>
        <dbReference type="WBParaSite" id="L893_g6682.t1"/>
    </source>
</evidence>
<dbReference type="GO" id="GO:0005483">
    <property type="term" value="F:soluble NSF attachment protein activity"/>
    <property type="evidence" value="ECO:0007669"/>
    <property type="project" value="TreeGrafter"/>
</dbReference>
<evidence type="ECO:0000256" key="9">
    <source>
        <dbReference type="SAM" id="Coils"/>
    </source>
</evidence>
<evidence type="ECO:0000256" key="8">
    <source>
        <dbReference type="ARBA" id="ARBA00042485"/>
    </source>
</evidence>